<evidence type="ECO:0000313" key="2">
    <source>
        <dbReference type="Proteomes" id="UP000052946"/>
    </source>
</evidence>
<reference evidence="1 2" key="2">
    <citation type="journal article" date="2016" name="Genome Announc.">
        <title>Draft Genome Sequence of Oceanobacillus picturae Heshi-B3, Isolated from Fermented Rice Bran in a Traditional Japanese Seafood Dish.</title>
        <authorList>
            <person name="Akuzawa S."/>
            <person name="Nagaoka J."/>
            <person name="Kanekatsu M."/>
            <person name="Kanesaki Y."/>
            <person name="Suzuki T."/>
        </authorList>
    </citation>
    <scope>NUCLEOTIDE SEQUENCE [LARGE SCALE GENOMIC DNA]</scope>
    <source>
        <strain evidence="1 2">Heshi-B3</strain>
    </source>
</reference>
<dbReference type="EMBL" id="BBXV01000031">
    <property type="protein sequence ID" value="GAQ18698.1"/>
    <property type="molecule type" value="Genomic_DNA"/>
</dbReference>
<gene>
    <name evidence="1" type="ORF">OPHB3_2639</name>
</gene>
<dbReference type="RefSeq" id="WP_274520975.1">
    <property type="nucleotide sequence ID" value="NZ_BBXV01000031.1"/>
</dbReference>
<proteinExistence type="predicted"/>
<dbReference type="AlphaFoldDB" id="A0A0U9H7R1"/>
<organism evidence="1 2">
    <name type="scientific">Oceanobacillus picturae</name>
    <dbReference type="NCBI Taxonomy" id="171693"/>
    <lineage>
        <taxon>Bacteria</taxon>
        <taxon>Bacillati</taxon>
        <taxon>Bacillota</taxon>
        <taxon>Bacilli</taxon>
        <taxon>Bacillales</taxon>
        <taxon>Bacillaceae</taxon>
        <taxon>Oceanobacillus</taxon>
    </lineage>
</organism>
<reference evidence="2" key="1">
    <citation type="submission" date="2015-07" db="EMBL/GenBank/DDBJ databases">
        <title>Draft Genome Sequence of Oceanobacillus picturae Heshi-B3 that Was Isolated from Fermented Rice Bran with Aging Salted Mackerel, Which Was Named Heshiko as Traditional Fermented Seafood in Japan.</title>
        <authorList>
            <person name="Akuzawa S."/>
            <person name="Nakagawa J."/>
            <person name="Kanekatsu T."/>
            <person name="Kanesaki Y."/>
            <person name="Suzuki T."/>
        </authorList>
    </citation>
    <scope>NUCLEOTIDE SEQUENCE [LARGE SCALE GENOMIC DNA]</scope>
    <source>
        <strain evidence="2">Heshi-B3</strain>
    </source>
</reference>
<name>A0A0U9H7R1_9BACI</name>
<dbReference type="Proteomes" id="UP000052946">
    <property type="component" value="Unassembled WGS sequence"/>
</dbReference>
<protein>
    <submittedName>
        <fullName evidence="1">Pentatricopeptide repeat-containing protein At2g35130-like</fullName>
    </submittedName>
</protein>
<comment type="caution">
    <text evidence="1">The sequence shown here is derived from an EMBL/GenBank/DDBJ whole genome shotgun (WGS) entry which is preliminary data.</text>
</comment>
<evidence type="ECO:0000313" key="1">
    <source>
        <dbReference type="EMBL" id="GAQ18698.1"/>
    </source>
</evidence>
<accession>A0A0U9H7R1</accession>
<sequence>MKADQVLDIIQNQMEVEEKWKLLDELYHLHYDTRVNRRAEFETN</sequence>